<feature type="region of interest" description="Disordered" evidence="2">
    <location>
        <begin position="630"/>
        <end position="669"/>
    </location>
</feature>
<feature type="region of interest" description="Disordered" evidence="2">
    <location>
        <begin position="1"/>
        <end position="23"/>
    </location>
</feature>
<reference evidence="5 6" key="1">
    <citation type="submission" date="2020-08" db="EMBL/GenBank/DDBJ databases">
        <title>Aphidius gifuensis genome sequencing and assembly.</title>
        <authorList>
            <person name="Du Z."/>
        </authorList>
    </citation>
    <scope>NUCLEOTIDE SEQUENCE [LARGE SCALE GENOMIC DNA]</scope>
    <source>
        <strain evidence="5">YNYX2018</strain>
        <tissue evidence="5">Adults</tissue>
    </source>
</reference>
<accession>A0A835CRX9</accession>
<dbReference type="Proteomes" id="UP000639338">
    <property type="component" value="Unassembled WGS sequence"/>
</dbReference>
<dbReference type="GO" id="GO:0045944">
    <property type="term" value="P:positive regulation of transcription by RNA polymerase II"/>
    <property type="evidence" value="ECO:0007669"/>
    <property type="project" value="TreeGrafter"/>
</dbReference>
<comment type="caution">
    <text evidence="5">The sequence shown here is derived from an EMBL/GenBank/DDBJ whole genome shotgun (WGS) entry which is preliminary data.</text>
</comment>
<dbReference type="PANTHER" id="PTHR13136">
    <property type="entry name" value="TESTIS DEVELOPMENT PROTEIN PRTD"/>
    <property type="match status" value="1"/>
</dbReference>
<dbReference type="PANTHER" id="PTHR13136:SF16">
    <property type="entry name" value="KAT8 REGULATORY NSL COMPLEX SUBUNIT 3"/>
    <property type="match status" value="1"/>
</dbReference>
<evidence type="ECO:0000256" key="2">
    <source>
        <dbReference type="SAM" id="MobiDB-lite"/>
    </source>
</evidence>
<dbReference type="GO" id="GO:0044545">
    <property type="term" value="C:NSL complex"/>
    <property type="evidence" value="ECO:0007669"/>
    <property type="project" value="TreeGrafter"/>
</dbReference>
<feature type="coiled-coil region" evidence="1">
    <location>
        <begin position="564"/>
        <end position="622"/>
    </location>
</feature>
<dbReference type="Pfam" id="PF20408">
    <property type="entry name" value="Abhydrolase_11"/>
    <property type="match status" value="1"/>
</dbReference>
<feature type="region of interest" description="Disordered" evidence="2">
    <location>
        <begin position="684"/>
        <end position="720"/>
    </location>
</feature>
<dbReference type="InterPro" id="IPR029058">
    <property type="entry name" value="AB_hydrolase_fold"/>
</dbReference>
<dbReference type="OrthoDB" id="6415022at2759"/>
<name>A0A835CRX9_APHGI</name>
<evidence type="ECO:0000313" key="5">
    <source>
        <dbReference type="EMBL" id="KAF7993334.1"/>
    </source>
</evidence>
<evidence type="ECO:0000259" key="4">
    <source>
        <dbReference type="Pfam" id="PF23154"/>
    </source>
</evidence>
<feature type="compositionally biased region" description="Polar residues" evidence="2">
    <location>
        <begin position="1"/>
        <end position="11"/>
    </location>
</feature>
<dbReference type="InterPro" id="IPR026555">
    <property type="entry name" value="NSL3/Tex30"/>
</dbReference>
<feature type="domain" description="KANSL3 helical" evidence="4">
    <location>
        <begin position="125"/>
        <end position="243"/>
    </location>
</feature>
<sequence>MMVITGSQTPSGGLPSPIDDSPDEESIRFSSYLHRKSRSIDPEVDAILFDHCYSKLWNSRGDNKFIKPTKKLFFSKNPETTGVIYTDEIDVENVPKSMEPDVPCDFNRSRQSMEEFERLANFAKPEENNDWEEHINKTFWTPIQTRLFNRIYRVLTAERLSRLAKNSSPLEPIYRRSSIDTASKQFREVLASSGWDWNLIHWLHALLFENLPKEFLSIYLDILQTLKAKIPHLIDRMIANQPNISSKTGSITWETLSSILKRTWDPLTNFLNSNRPNKLPGNPILVIVPSGFGNTVSSIQQKWISSFGSLGTVINFNSNSGVLKNRVTMLSGMDQLIQNIRTKIQEARNDYPGRPMILIGFHTGAALACQIAQIEHVTAVVCLGFPFNTVEGKRGTPDDMLMDTRCPVMFVIGQNATSVRVNDVEELREKMPNETSLIVIGTGDDHLRISRNKKTLEGITQSIVDRCIIDEISDFIGGILLAPDPLRPIGYSGNNKDTKKRKISTSSSIDGDINISTVNKKSRPTTPIEKGQILSKKINLSSQINIGVQKYNSNGTKRKPRMTASQKADQLLKLEQQKQQQQVQQYQQQQQSQQVQQQQQQLQQQVQQHQQQQQSQQQQQQQPQQQLQQQSQQQQQQQPQSQANIQQPTGNLNNNNNNSNSNNGGLTVQIGSMASLGTNGPIKLNPGITGQTGGTIGRGITVQRTNNVGRPPKYHQNFGIGKKNLTISGVTKGTERGTGIINDSKPLNSVASVTTQIKTSVPSVNNQIRAPMITAPPGIQIRPVIGNTVGSLIPQFKRGQMHQNHNYVPSLPSSTSVTPVTVNITPTNSSITVTSASITKEMDVTSQVSSDSSRNHEDNMSMLNGTPITILPFTTKLNNLQSQKIIMNNKSTWPSPEELDDLSSIPDIPIIIAKDNETINSIENLSTLPITMKNNYDNHEIPFGQGGTTKVVLLSSIEDKIKHHNITDTFKNSTSTISGLKWNNKINKPQIKYTKIILAKKNYNNEGVNDHAVLTNNIKKLKNKIKNSNIIEQQTMNLMSKQNANVYETNLQFKSQNE</sequence>
<dbReference type="EMBL" id="JACMRX010000003">
    <property type="protein sequence ID" value="KAF7993334.1"/>
    <property type="molecule type" value="Genomic_DNA"/>
</dbReference>
<keyword evidence="1" id="KW-0175">Coiled coil</keyword>
<keyword evidence="6" id="KW-1185">Reference proteome</keyword>
<evidence type="ECO:0008006" key="7">
    <source>
        <dbReference type="Google" id="ProtNLM"/>
    </source>
</evidence>
<feature type="compositionally biased region" description="Low complexity" evidence="2">
    <location>
        <begin position="630"/>
        <end position="642"/>
    </location>
</feature>
<proteinExistence type="predicted"/>
<evidence type="ECO:0000259" key="3">
    <source>
        <dbReference type="Pfam" id="PF20408"/>
    </source>
</evidence>
<feature type="domain" description="KANL3/Tex30 alpha/beta hydrolase-like" evidence="3">
    <location>
        <begin position="333"/>
        <end position="464"/>
    </location>
</feature>
<feature type="compositionally biased region" description="Low complexity" evidence="2">
    <location>
        <begin position="650"/>
        <end position="666"/>
    </location>
</feature>
<protein>
    <recommendedName>
        <fullName evidence="7">KAT8 regulatory NSL complex subunit 3</fullName>
    </recommendedName>
</protein>
<evidence type="ECO:0000256" key="1">
    <source>
        <dbReference type="SAM" id="Coils"/>
    </source>
</evidence>
<dbReference type="SUPFAM" id="SSF53474">
    <property type="entry name" value="alpha/beta-Hydrolases"/>
    <property type="match status" value="1"/>
</dbReference>
<gene>
    <name evidence="5" type="ORF">HCN44_006394</name>
</gene>
<dbReference type="Gene3D" id="3.40.50.1820">
    <property type="entry name" value="alpha/beta hydrolase"/>
    <property type="match status" value="1"/>
</dbReference>
<dbReference type="InterPro" id="IPR056519">
    <property type="entry name" value="KANSL3_1st"/>
</dbReference>
<dbReference type="InterPro" id="IPR046879">
    <property type="entry name" value="KANL3/Tex30_Abhydrolase"/>
</dbReference>
<dbReference type="Pfam" id="PF23154">
    <property type="entry name" value="KANSL3_1st"/>
    <property type="match status" value="1"/>
</dbReference>
<evidence type="ECO:0000313" key="6">
    <source>
        <dbReference type="Proteomes" id="UP000639338"/>
    </source>
</evidence>
<dbReference type="AlphaFoldDB" id="A0A835CRX9"/>
<organism evidence="5 6">
    <name type="scientific">Aphidius gifuensis</name>
    <name type="common">Parasitoid wasp</name>
    <dbReference type="NCBI Taxonomy" id="684658"/>
    <lineage>
        <taxon>Eukaryota</taxon>
        <taxon>Metazoa</taxon>
        <taxon>Ecdysozoa</taxon>
        <taxon>Arthropoda</taxon>
        <taxon>Hexapoda</taxon>
        <taxon>Insecta</taxon>
        <taxon>Pterygota</taxon>
        <taxon>Neoptera</taxon>
        <taxon>Endopterygota</taxon>
        <taxon>Hymenoptera</taxon>
        <taxon>Apocrita</taxon>
        <taxon>Ichneumonoidea</taxon>
        <taxon>Braconidae</taxon>
        <taxon>Aphidiinae</taxon>
        <taxon>Aphidius</taxon>
    </lineage>
</organism>